<keyword evidence="6" id="KW-1133">Transmembrane helix</keyword>
<dbReference type="PANTHER" id="PTHR48043">
    <property type="entry name" value="EG:EG0003.4 PROTEIN-RELATED"/>
    <property type="match status" value="1"/>
</dbReference>
<keyword evidence="4" id="KW-0808">Transferase</keyword>
<dbReference type="InterPro" id="IPR002213">
    <property type="entry name" value="UDP_glucos_trans"/>
</dbReference>
<gene>
    <name evidence="8" type="ORF">L596_022536</name>
</gene>
<keyword evidence="3" id="KW-0328">Glycosyltransferase</keyword>
<dbReference type="Proteomes" id="UP000298663">
    <property type="component" value="Unassembled WGS sequence"/>
</dbReference>
<evidence type="ECO:0000256" key="3">
    <source>
        <dbReference type="ARBA" id="ARBA00022676"/>
    </source>
</evidence>
<dbReference type="EC" id="2.4.1.17" evidence="2"/>
<dbReference type="STRING" id="34508.A0A4U5MM22"/>
<evidence type="ECO:0000256" key="7">
    <source>
        <dbReference type="SAM" id="SignalP"/>
    </source>
</evidence>
<comment type="similarity">
    <text evidence="1">Belongs to the UDP-glycosyltransferase family.</text>
</comment>
<comment type="caution">
    <text evidence="8">The sequence shown here is derived from an EMBL/GenBank/DDBJ whole genome shotgun (WGS) entry which is preliminary data.</text>
</comment>
<evidence type="ECO:0000256" key="6">
    <source>
        <dbReference type="SAM" id="Phobius"/>
    </source>
</evidence>
<dbReference type="OrthoDB" id="5835829at2759"/>
<evidence type="ECO:0000313" key="8">
    <source>
        <dbReference type="EMBL" id="TKR70514.1"/>
    </source>
</evidence>
<evidence type="ECO:0000256" key="2">
    <source>
        <dbReference type="ARBA" id="ARBA00012544"/>
    </source>
</evidence>
<dbReference type="InterPro" id="IPR050271">
    <property type="entry name" value="UDP-glycosyltransferase"/>
</dbReference>
<keyword evidence="7" id="KW-0732">Signal</keyword>
<evidence type="ECO:0000256" key="4">
    <source>
        <dbReference type="ARBA" id="ARBA00022679"/>
    </source>
</evidence>
<dbReference type="PANTHER" id="PTHR48043:SF145">
    <property type="entry name" value="FI06409P-RELATED"/>
    <property type="match status" value="1"/>
</dbReference>
<evidence type="ECO:0000256" key="5">
    <source>
        <dbReference type="ARBA" id="ARBA00047475"/>
    </source>
</evidence>
<dbReference type="FunFam" id="3.40.50.2000:FF:000021">
    <property type="entry name" value="UDP-glucuronosyltransferase"/>
    <property type="match status" value="1"/>
</dbReference>
<comment type="catalytic activity">
    <reaction evidence="5">
        <text>glucuronate acceptor + UDP-alpha-D-glucuronate = acceptor beta-D-glucuronoside + UDP + H(+)</text>
        <dbReference type="Rhea" id="RHEA:21032"/>
        <dbReference type="ChEBI" id="CHEBI:15378"/>
        <dbReference type="ChEBI" id="CHEBI:58052"/>
        <dbReference type="ChEBI" id="CHEBI:58223"/>
        <dbReference type="ChEBI" id="CHEBI:132367"/>
        <dbReference type="ChEBI" id="CHEBI:132368"/>
        <dbReference type="EC" id="2.4.1.17"/>
    </reaction>
</comment>
<dbReference type="CDD" id="cd03784">
    <property type="entry name" value="GT1_Gtf-like"/>
    <property type="match status" value="1"/>
</dbReference>
<reference evidence="8 9" key="1">
    <citation type="journal article" date="2015" name="Genome Biol.">
        <title>Comparative genomics of Steinernema reveals deeply conserved gene regulatory networks.</title>
        <authorList>
            <person name="Dillman A.R."/>
            <person name="Macchietto M."/>
            <person name="Porter C.F."/>
            <person name="Rogers A."/>
            <person name="Williams B."/>
            <person name="Antoshechkin I."/>
            <person name="Lee M.M."/>
            <person name="Goodwin Z."/>
            <person name="Lu X."/>
            <person name="Lewis E.E."/>
            <person name="Goodrich-Blair H."/>
            <person name="Stock S.P."/>
            <person name="Adams B.J."/>
            <person name="Sternberg P.W."/>
            <person name="Mortazavi A."/>
        </authorList>
    </citation>
    <scope>NUCLEOTIDE SEQUENCE [LARGE SCALE GENOMIC DNA]</scope>
    <source>
        <strain evidence="8 9">ALL</strain>
    </source>
</reference>
<feature type="signal peptide" evidence="7">
    <location>
        <begin position="1"/>
        <end position="16"/>
    </location>
</feature>
<dbReference type="GO" id="GO:0015020">
    <property type="term" value="F:glucuronosyltransferase activity"/>
    <property type="evidence" value="ECO:0007669"/>
    <property type="project" value="UniProtKB-EC"/>
</dbReference>
<dbReference type="EMBL" id="AZBU02000007">
    <property type="protein sequence ID" value="TKR70514.1"/>
    <property type="molecule type" value="Genomic_DNA"/>
</dbReference>
<protein>
    <recommendedName>
        <fullName evidence="2">glucuronosyltransferase</fullName>
        <ecNumber evidence="2">2.4.1.17</ecNumber>
    </recommendedName>
</protein>
<feature type="transmembrane region" description="Helical" evidence="6">
    <location>
        <begin position="489"/>
        <end position="516"/>
    </location>
</feature>
<accession>A0A4U5MM22</accession>
<keyword evidence="6" id="KW-0472">Membrane</keyword>
<sequence>MHFLSIWVSLIAATSALKVAVFSSEQANSQVIWNKRVSEELLKDGHDVTLILIKAMDQKLPPIKIHPNVTVWKINAVVETTANIKETIKHMTFADVPMWDKRIRNSFNLMADVFVRSCEKLVQDKAFLKQVVDAKFDIAFAHMYEYCPIGLIHYAKIPTWIWLNSGTLIDMVAHDIGVESPPSYVPPVMSDSSDEMDFTQRFKSQIGQFIFPLIYPRLITNPETEVFRKHIDPNFPSLRELGKQCPLVMVNSNELYDLPRPILHKIVFIGGLGMKKADAKALEGDFKAAVDKAGKVVLMSFGSVANATDMPEDWKDALMNAFAKFPKVLFVMRYDGTDLKTRAPKNVLLSPWIPQTDLLQHPKTAAMISHGGYNTLQEVINAGKPVIMIPLFGDQPRNARIAEKHGMGYRIPKGEVSEFSVTAALEAVLASSKFAAAAQRLRAMVERKPIAPETLLRRWTAFLGEFQTLDNLVPHGTKLGFVQYHNLDVLFVMFAVSALILVVLFKILIVFLRLGYWVYSRSTKVKTL</sequence>
<dbReference type="SUPFAM" id="SSF53756">
    <property type="entry name" value="UDP-Glycosyltransferase/glycogen phosphorylase"/>
    <property type="match status" value="1"/>
</dbReference>
<name>A0A4U5MM22_STECR</name>
<keyword evidence="6" id="KW-0812">Transmembrane</keyword>
<dbReference type="Pfam" id="PF00201">
    <property type="entry name" value="UDPGT"/>
    <property type="match status" value="1"/>
</dbReference>
<organism evidence="8 9">
    <name type="scientific">Steinernema carpocapsae</name>
    <name type="common">Entomopathogenic nematode</name>
    <dbReference type="NCBI Taxonomy" id="34508"/>
    <lineage>
        <taxon>Eukaryota</taxon>
        <taxon>Metazoa</taxon>
        <taxon>Ecdysozoa</taxon>
        <taxon>Nematoda</taxon>
        <taxon>Chromadorea</taxon>
        <taxon>Rhabditida</taxon>
        <taxon>Tylenchina</taxon>
        <taxon>Panagrolaimomorpha</taxon>
        <taxon>Strongyloidoidea</taxon>
        <taxon>Steinernematidae</taxon>
        <taxon>Steinernema</taxon>
    </lineage>
</organism>
<keyword evidence="9" id="KW-1185">Reference proteome</keyword>
<dbReference type="Gene3D" id="3.40.50.2000">
    <property type="entry name" value="Glycogen Phosphorylase B"/>
    <property type="match status" value="1"/>
</dbReference>
<feature type="chain" id="PRO_5020257439" description="glucuronosyltransferase" evidence="7">
    <location>
        <begin position="17"/>
        <end position="528"/>
    </location>
</feature>
<dbReference type="AlphaFoldDB" id="A0A4U5MM22"/>
<reference evidence="8 9" key="2">
    <citation type="journal article" date="2019" name="G3 (Bethesda)">
        <title>Hybrid Assembly of the Genome of the Entomopathogenic Nematode Steinernema carpocapsae Identifies the X-Chromosome.</title>
        <authorList>
            <person name="Serra L."/>
            <person name="Macchietto M."/>
            <person name="Macias-Munoz A."/>
            <person name="McGill C.J."/>
            <person name="Rodriguez I.M."/>
            <person name="Rodriguez B."/>
            <person name="Murad R."/>
            <person name="Mortazavi A."/>
        </authorList>
    </citation>
    <scope>NUCLEOTIDE SEQUENCE [LARGE SCALE GENOMIC DNA]</scope>
    <source>
        <strain evidence="8 9">ALL</strain>
    </source>
</reference>
<evidence type="ECO:0000313" key="9">
    <source>
        <dbReference type="Proteomes" id="UP000298663"/>
    </source>
</evidence>
<evidence type="ECO:0000256" key="1">
    <source>
        <dbReference type="ARBA" id="ARBA00009995"/>
    </source>
</evidence>
<proteinExistence type="inferred from homology"/>